<dbReference type="InParanoid" id="A0A0G4FZZ3"/>
<evidence type="ECO:0008006" key="4">
    <source>
        <dbReference type="Google" id="ProtNLM"/>
    </source>
</evidence>
<reference evidence="2 3" key="1">
    <citation type="submission" date="2014-11" db="EMBL/GenBank/DDBJ databases">
        <authorList>
            <person name="Zhu J."/>
            <person name="Qi W."/>
            <person name="Song R."/>
        </authorList>
    </citation>
    <scope>NUCLEOTIDE SEQUENCE [LARGE SCALE GENOMIC DNA]</scope>
</reference>
<protein>
    <recommendedName>
        <fullName evidence="4">Protein kinase domain-containing protein</fullName>
    </recommendedName>
</protein>
<evidence type="ECO:0000313" key="2">
    <source>
        <dbReference type="EMBL" id="CEM20976.1"/>
    </source>
</evidence>
<dbReference type="PhylomeDB" id="A0A0G4FZZ3"/>
<evidence type="ECO:0000256" key="1">
    <source>
        <dbReference type="SAM" id="MobiDB-lite"/>
    </source>
</evidence>
<dbReference type="EMBL" id="CDMY01000531">
    <property type="protein sequence ID" value="CEM20976.1"/>
    <property type="molecule type" value="Genomic_DNA"/>
</dbReference>
<organism evidence="2 3">
    <name type="scientific">Vitrella brassicaformis (strain CCMP3155)</name>
    <dbReference type="NCBI Taxonomy" id="1169540"/>
    <lineage>
        <taxon>Eukaryota</taxon>
        <taxon>Sar</taxon>
        <taxon>Alveolata</taxon>
        <taxon>Colpodellida</taxon>
        <taxon>Vitrellaceae</taxon>
        <taxon>Vitrella</taxon>
    </lineage>
</organism>
<evidence type="ECO:0000313" key="3">
    <source>
        <dbReference type="Proteomes" id="UP000041254"/>
    </source>
</evidence>
<dbReference type="AlphaFoldDB" id="A0A0G4FZZ3"/>
<feature type="region of interest" description="Disordered" evidence="1">
    <location>
        <begin position="1"/>
        <end position="90"/>
    </location>
</feature>
<feature type="compositionally biased region" description="Acidic residues" evidence="1">
    <location>
        <begin position="1"/>
        <end position="19"/>
    </location>
</feature>
<dbReference type="OrthoDB" id="411394at2759"/>
<gene>
    <name evidence="2" type="ORF">Vbra_16603</name>
</gene>
<sequence length="430" mass="46526">MPVAEEPDEVCADVGEEEPSILPLPHLSNTAATRLPYNHASDGGSSREATGAPSPAVEGEGEGEGEGEERDEWLADLGEVETPISHPLCSSSTFSIATRDVAGSTADDSKSQQGLSVGEPCVGSNTADEPRGVCSPSPSPGNRQPEEPQTEGQGHFGDHYAVFDKVGNGKELEDVIFDSTCGSDDYGAVVGVNVLLCMLGLHALGVTHNDYHYGNLLVADEATGGLKVIDLESLRKVVWARHPTAKCREDGTPGPQPPTRFLSLQSHPAPPNLSLHHLQTWARGDGYEWGYDVKEVSDYTPATFAVNEERKLPVSAGHLRHFATDKLQAVLHHFRHLAEADLGDEAARRAVGMYQRAVADIRQEARRLSTTERQERAVALWAECCSSDDKGRPPEPSVLKQLVRQYCDETIADVCVSVRVEAYLQMARAY</sequence>
<keyword evidence="3" id="KW-1185">Reference proteome</keyword>
<proteinExistence type="predicted"/>
<accession>A0A0G4FZZ3</accession>
<dbReference type="InterPro" id="IPR011009">
    <property type="entry name" value="Kinase-like_dom_sf"/>
</dbReference>
<name>A0A0G4FZZ3_VITBC</name>
<feature type="compositionally biased region" description="Acidic residues" evidence="1">
    <location>
        <begin position="59"/>
        <end position="71"/>
    </location>
</feature>
<feature type="region of interest" description="Disordered" evidence="1">
    <location>
        <begin position="104"/>
        <end position="157"/>
    </location>
</feature>
<dbReference type="VEuPathDB" id="CryptoDB:Vbra_16603"/>
<dbReference type="Proteomes" id="UP000041254">
    <property type="component" value="Unassembled WGS sequence"/>
</dbReference>
<dbReference type="SUPFAM" id="SSF56112">
    <property type="entry name" value="Protein kinase-like (PK-like)"/>
    <property type="match status" value="1"/>
</dbReference>